<geneLocation type="plasmid" evidence="2">
    <name>pkf715a dna</name>
</geneLocation>
<keyword evidence="1" id="KW-0614">Plasmid</keyword>
<dbReference type="EMBL" id="AP015030">
    <property type="protein sequence ID" value="BAW27042.1"/>
    <property type="molecule type" value="Genomic_DNA"/>
</dbReference>
<evidence type="ECO:0000313" key="2">
    <source>
        <dbReference type="Proteomes" id="UP000218731"/>
    </source>
</evidence>
<dbReference type="GO" id="GO:0007165">
    <property type="term" value="P:signal transduction"/>
    <property type="evidence" value="ECO:0007669"/>
    <property type="project" value="InterPro"/>
</dbReference>
<dbReference type="SUPFAM" id="SSF50341">
    <property type="entry name" value="CheW-like"/>
    <property type="match status" value="1"/>
</dbReference>
<protein>
    <submittedName>
        <fullName evidence="1">Putative pilus-related protein</fullName>
    </submittedName>
</protein>
<sequence>MSNGGVKDQRLAAFKLGDTHCLCATSNLDAVTPTPANALIIPGTKPYFTGNAKIGRDLVSYFHLPTFLGLNSTSQQEANDDNPTTLILRDPLSTSVYGLQTDGIIAFIPAAELEDAAREDLAIPAKLTPYCVGVVSARSKLWALIHLDNIIRDPNFRSVELPVQRP</sequence>
<gene>
    <name evidence="1" type="ORF">KF715C_pA5370</name>
</gene>
<proteinExistence type="predicted"/>
<dbReference type="AlphaFoldDB" id="A0A1L7NNM5"/>
<dbReference type="Proteomes" id="UP000218731">
    <property type="component" value="Plasmid pKF715A"/>
</dbReference>
<dbReference type="RefSeq" id="WP_020307531.1">
    <property type="nucleotide sequence ID" value="NZ_AP015030.1"/>
</dbReference>
<reference evidence="1 2" key="1">
    <citation type="submission" date="2015-11" db="EMBL/GenBank/DDBJ databases">
        <title>Complete genome sequencing of a biphenyl-degrading bacterium, Pseudomonas putida KF715 (=NBRC110667).</title>
        <authorList>
            <person name="Suenaga H."/>
            <person name="Fujihara N."/>
            <person name="Watanabe T."/>
            <person name="Hirose J."/>
            <person name="Kimura N."/>
            <person name="Yamazoe A."/>
            <person name="Hosoyama A."/>
            <person name="Shimodaira J."/>
            <person name="Furukawa K."/>
        </authorList>
    </citation>
    <scope>NUCLEOTIDE SEQUENCE [LARGE SCALE GENOMIC DNA]</scope>
    <source>
        <strain evidence="1 2">KF715</strain>
        <plasmid evidence="2">Plasmid pkf715a dna</plasmid>
    </source>
</reference>
<evidence type="ECO:0000313" key="1">
    <source>
        <dbReference type="EMBL" id="BAW27042.1"/>
    </source>
</evidence>
<dbReference type="GO" id="GO:0006935">
    <property type="term" value="P:chemotaxis"/>
    <property type="evidence" value="ECO:0007669"/>
    <property type="project" value="InterPro"/>
</dbReference>
<name>A0A1L7NNM5_PSEPU</name>
<accession>A0A1L7NNM5</accession>
<dbReference type="InterPro" id="IPR036061">
    <property type="entry name" value="CheW-like_dom_sf"/>
</dbReference>
<organism evidence="1 2">
    <name type="scientific">Pseudomonas putida</name>
    <name type="common">Arthrobacter siderocapsulatus</name>
    <dbReference type="NCBI Taxonomy" id="303"/>
    <lineage>
        <taxon>Bacteria</taxon>
        <taxon>Pseudomonadati</taxon>
        <taxon>Pseudomonadota</taxon>
        <taxon>Gammaproteobacteria</taxon>
        <taxon>Pseudomonadales</taxon>
        <taxon>Pseudomonadaceae</taxon>
        <taxon>Pseudomonas</taxon>
    </lineage>
</organism>